<protein>
    <recommendedName>
        <fullName evidence="1">Methyltransferase domain-containing protein</fullName>
    </recommendedName>
</protein>
<dbReference type="PANTHER" id="PTHR43464">
    <property type="entry name" value="METHYLTRANSFERASE"/>
    <property type="match status" value="1"/>
</dbReference>
<proteinExistence type="predicted"/>
<dbReference type="KEGG" id="mri:Mal4_48360"/>
<dbReference type="GO" id="GO:0008168">
    <property type="term" value="F:methyltransferase activity"/>
    <property type="evidence" value="ECO:0007669"/>
    <property type="project" value="TreeGrafter"/>
</dbReference>
<organism evidence="2 3">
    <name type="scientific">Maioricimonas rarisocia</name>
    <dbReference type="NCBI Taxonomy" id="2528026"/>
    <lineage>
        <taxon>Bacteria</taxon>
        <taxon>Pseudomonadati</taxon>
        <taxon>Planctomycetota</taxon>
        <taxon>Planctomycetia</taxon>
        <taxon>Planctomycetales</taxon>
        <taxon>Planctomycetaceae</taxon>
        <taxon>Maioricimonas</taxon>
    </lineage>
</organism>
<dbReference type="CDD" id="cd02440">
    <property type="entry name" value="AdoMet_MTases"/>
    <property type="match status" value="1"/>
</dbReference>
<dbReference type="EMBL" id="CP036275">
    <property type="protein sequence ID" value="QDU40479.1"/>
    <property type="molecule type" value="Genomic_DNA"/>
</dbReference>
<keyword evidence="3" id="KW-1185">Reference proteome</keyword>
<gene>
    <name evidence="2" type="ORF">Mal4_48360</name>
</gene>
<sequence length="237" mass="25988">MWWNPLMTHPPPSPGSVFFNAAAVARYTEGPPRVVPGFADMHRMTALLLAERVPENGRVLVVGAGGGLELLAFARAQPGWSFDGVDPSAEMIQLAGKTLKEHASRTRLHHGFIDDAPEGPFDAATCLLTMHFVEVEERRSMLAEIHRRLRPGSPLVVMHMSFPQDEAGRSTWLARYAAYAVSSGVDGQDARRAVSAIDSQLNILSPEQDEAILRDAEFSNVSLFYAGLTFRGWVAYA</sequence>
<dbReference type="SUPFAM" id="SSF53335">
    <property type="entry name" value="S-adenosyl-L-methionine-dependent methyltransferases"/>
    <property type="match status" value="1"/>
</dbReference>
<dbReference type="PANTHER" id="PTHR43464:SF58">
    <property type="entry name" value="BLR7975 PROTEIN"/>
    <property type="match status" value="1"/>
</dbReference>
<dbReference type="Gene3D" id="3.40.50.150">
    <property type="entry name" value="Vaccinia Virus protein VP39"/>
    <property type="match status" value="1"/>
</dbReference>
<accession>A0A517ZDD5</accession>
<dbReference type="Pfam" id="PF13649">
    <property type="entry name" value="Methyltransf_25"/>
    <property type="match status" value="1"/>
</dbReference>
<dbReference type="InterPro" id="IPR029063">
    <property type="entry name" value="SAM-dependent_MTases_sf"/>
</dbReference>
<name>A0A517ZDD5_9PLAN</name>
<dbReference type="Proteomes" id="UP000320496">
    <property type="component" value="Chromosome"/>
</dbReference>
<dbReference type="InterPro" id="IPR041698">
    <property type="entry name" value="Methyltransf_25"/>
</dbReference>
<feature type="domain" description="Methyltransferase" evidence="1">
    <location>
        <begin position="59"/>
        <end position="152"/>
    </location>
</feature>
<evidence type="ECO:0000313" key="3">
    <source>
        <dbReference type="Proteomes" id="UP000320496"/>
    </source>
</evidence>
<dbReference type="AlphaFoldDB" id="A0A517ZDD5"/>
<evidence type="ECO:0000259" key="1">
    <source>
        <dbReference type="Pfam" id="PF13649"/>
    </source>
</evidence>
<evidence type="ECO:0000313" key="2">
    <source>
        <dbReference type="EMBL" id="QDU40479.1"/>
    </source>
</evidence>
<reference evidence="2 3" key="1">
    <citation type="submission" date="2019-02" db="EMBL/GenBank/DDBJ databases">
        <title>Deep-cultivation of Planctomycetes and their phenomic and genomic characterization uncovers novel biology.</title>
        <authorList>
            <person name="Wiegand S."/>
            <person name="Jogler M."/>
            <person name="Boedeker C."/>
            <person name="Pinto D."/>
            <person name="Vollmers J."/>
            <person name="Rivas-Marin E."/>
            <person name="Kohn T."/>
            <person name="Peeters S.H."/>
            <person name="Heuer A."/>
            <person name="Rast P."/>
            <person name="Oberbeckmann S."/>
            <person name="Bunk B."/>
            <person name="Jeske O."/>
            <person name="Meyerdierks A."/>
            <person name="Storesund J.E."/>
            <person name="Kallscheuer N."/>
            <person name="Luecker S."/>
            <person name="Lage O.M."/>
            <person name="Pohl T."/>
            <person name="Merkel B.J."/>
            <person name="Hornburger P."/>
            <person name="Mueller R.-W."/>
            <person name="Bruemmer F."/>
            <person name="Labrenz M."/>
            <person name="Spormann A.M."/>
            <person name="Op den Camp H."/>
            <person name="Overmann J."/>
            <person name="Amann R."/>
            <person name="Jetten M.S.M."/>
            <person name="Mascher T."/>
            <person name="Medema M.H."/>
            <person name="Devos D.P."/>
            <person name="Kaster A.-K."/>
            <person name="Ovreas L."/>
            <person name="Rohde M."/>
            <person name="Galperin M.Y."/>
            <person name="Jogler C."/>
        </authorList>
    </citation>
    <scope>NUCLEOTIDE SEQUENCE [LARGE SCALE GENOMIC DNA]</scope>
    <source>
        <strain evidence="2 3">Mal4</strain>
    </source>
</reference>